<keyword evidence="4" id="KW-1185">Reference proteome</keyword>
<protein>
    <submittedName>
        <fullName evidence="3">Uncharacterized protein</fullName>
    </submittedName>
</protein>
<evidence type="ECO:0000313" key="3">
    <source>
        <dbReference type="EMBL" id="PKV77792.1"/>
    </source>
</evidence>
<feature type="compositionally biased region" description="Low complexity" evidence="1">
    <location>
        <begin position="33"/>
        <end position="61"/>
    </location>
</feature>
<comment type="caution">
    <text evidence="3">The sequence shown here is derived from an EMBL/GenBank/DDBJ whole genome shotgun (WGS) entry which is preliminary data.</text>
</comment>
<keyword evidence="2" id="KW-0812">Transmembrane</keyword>
<feature type="region of interest" description="Disordered" evidence="1">
    <location>
        <begin position="1"/>
        <end position="68"/>
    </location>
</feature>
<evidence type="ECO:0000256" key="1">
    <source>
        <dbReference type="SAM" id="MobiDB-lite"/>
    </source>
</evidence>
<proteinExistence type="predicted"/>
<accession>A0A2N3V859</accession>
<dbReference type="Proteomes" id="UP000233766">
    <property type="component" value="Unassembled WGS sequence"/>
</dbReference>
<feature type="region of interest" description="Disordered" evidence="1">
    <location>
        <begin position="102"/>
        <end position="139"/>
    </location>
</feature>
<evidence type="ECO:0000313" key="4">
    <source>
        <dbReference type="Proteomes" id="UP000233766"/>
    </source>
</evidence>
<reference evidence="3 4" key="1">
    <citation type="submission" date="2017-12" db="EMBL/GenBank/DDBJ databases">
        <title>Sequencing the genomes of 1000 Actinobacteria strains.</title>
        <authorList>
            <person name="Klenk H.-P."/>
        </authorList>
    </citation>
    <scope>NUCLEOTIDE SEQUENCE [LARGE SCALE GENOMIC DNA]</scope>
    <source>
        <strain evidence="3 4">DSM 44489</strain>
    </source>
</reference>
<dbReference type="OrthoDB" id="4559352at2"/>
<feature type="compositionally biased region" description="Low complexity" evidence="1">
    <location>
        <begin position="9"/>
        <end position="25"/>
    </location>
</feature>
<evidence type="ECO:0000256" key="2">
    <source>
        <dbReference type="SAM" id="Phobius"/>
    </source>
</evidence>
<sequence length="280" mass="29787">MTYPPPQQGPGWAPGQGAPQQYAGQPYPPMQPPQYGSQPHPQQGGQPHPQQGWGQPPQQGWPQPPQQNPWWKSPLVLVGGAVVVIGVLVVGVVAVAGGGDDEAGTVAAPPSSVQEAPSAPTSAKSTSKPTTTTTKAAPQPVSADAKIVLEALPAPLRDVVAVNNITEKAPIGNDPYAVRVVFTVPAKNSLTVGLLRTAVDIDRYPIAWIDTNPDKLLRQWSSQHPEWLMDKGERKFRIDDTIPGGGATVETFNTATKLYTVMSGFKDKDAALKYLERAGF</sequence>
<organism evidence="3 4">
    <name type="scientific">Nocardia fluminea</name>
    <dbReference type="NCBI Taxonomy" id="134984"/>
    <lineage>
        <taxon>Bacteria</taxon>
        <taxon>Bacillati</taxon>
        <taxon>Actinomycetota</taxon>
        <taxon>Actinomycetes</taxon>
        <taxon>Mycobacteriales</taxon>
        <taxon>Nocardiaceae</taxon>
        <taxon>Nocardia</taxon>
    </lineage>
</organism>
<feature type="transmembrane region" description="Helical" evidence="2">
    <location>
        <begin position="75"/>
        <end position="96"/>
    </location>
</feature>
<dbReference type="RefSeq" id="WP_143875936.1">
    <property type="nucleotide sequence ID" value="NZ_PJMW01000002.1"/>
</dbReference>
<name>A0A2N3V859_9NOCA</name>
<keyword evidence="2" id="KW-1133">Transmembrane helix</keyword>
<feature type="compositionally biased region" description="Low complexity" evidence="1">
    <location>
        <begin position="116"/>
        <end position="138"/>
    </location>
</feature>
<dbReference type="EMBL" id="PJMW01000002">
    <property type="protein sequence ID" value="PKV77792.1"/>
    <property type="molecule type" value="Genomic_DNA"/>
</dbReference>
<keyword evidence="2" id="KW-0472">Membrane</keyword>
<dbReference type="AlphaFoldDB" id="A0A2N3V859"/>
<gene>
    <name evidence="3" type="ORF">ATK86_2145</name>
</gene>